<accession>A0A7K1NZT6</accession>
<organism evidence="2 3">
    <name type="scientific">Helicobacter pylori</name>
    <name type="common">Campylobacter pylori</name>
    <dbReference type="NCBI Taxonomy" id="210"/>
    <lineage>
        <taxon>Bacteria</taxon>
        <taxon>Pseudomonadati</taxon>
        <taxon>Campylobacterota</taxon>
        <taxon>Epsilonproteobacteria</taxon>
        <taxon>Campylobacterales</taxon>
        <taxon>Helicobacteraceae</taxon>
        <taxon>Helicobacter</taxon>
    </lineage>
</organism>
<dbReference type="GO" id="GO:0016301">
    <property type="term" value="F:kinase activity"/>
    <property type="evidence" value="ECO:0007669"/>
    <property type="project" value="UniProtKB-KW"/>
</dbReference>
<gene>
    <name evidence="2" type="ORF">F7218_03190</name>
</gene>
<dbReference type="EMBL" id="WAEA01000002">
    <property type="protein sequence ID" value="MUV09903.1"/>
    <property type="molecule type" value="Genomic_DNA"/>
</dbReference>
<name>A0A7K1NZT6_HELPX</name>
<keyword evidence="2" id="KW-0808">Transferase</keyword>
<proteinExistence type="predicted"/>
<keyword evidence="1" id="KW-0472">Membrane</keyword>
<protein>
    <submittedName>
        <fullName evidence="2">Histidine kinase</fullName>
    </submittedName>
</protein>
<reference evidence="2 3" key="1">
    <citation type="journal article" date="2020" name="J. Clin. Microbiol.">
        <title>Helicobacter pylori infections in the Bronx, New York: Surveying Antibiotic Susceptibility and Strain Lineage by Whole-genome Sequencing.</title>
        <authorList>
            <person name="Saranathan R."/>
            <person name="Levi M.H."/>
            <person name="Wattam A.R."/>
            <person name="Malek A."/>
            <person name="Asare E."/>
            <person name="Behin D.S."/>
            <person name="Pan D.H."/>
            <person name="Jacobs W.R."/>
            <person name="Szymczak W.A."/>
        </authorList>
    </citation>
    <scope>NUCLEOTIDE SEQUENCE [LARGE SCALE GENOMIC DNA]</scope>
    <source>
        <strain evidence="2 3">MHP10</strain>
    </source>
</reference>
<evidence type="ECO:0000313" key="3">
    <source>
        <dbReference type="Proteomes" id="UP000460877"/>
    </source>
</evidence>
<feature type="transmembrane region" description="Helical" evidence="1">
    <location>
        <begin position="7"/>
        <end position="27"/>
    </location>
</feature>
<keyword evidence="1" id="KW-0812">Transmembrane</keyword>
<dbReference type="RefSeq" id="WP_075668663.1">
    <property type="nucleotide sequence ID" value="NZ_CP094058.1"/>
</dbReference>
<keyword evidence="2" id="KW-0418">Kinase</keyword>
<evidence type="ECO:0000256" key="1">
    <source>
        <dbReference type="SAM" id="Phobius"/>
    </source>
</evidence>
<keyword evidence="1" id="KW-1133">Transmembrane helix</keyword>
<evidence type="ECO:0000313" key="2">
    <source>
        <dbReference type="EMBL" id="MUV09903.1"/>
    </source>
</evidence>
<comment type="caution">
    <text evidence="2">The sequence shown here is derived from an EMBL/GenBank/DDBJ whole genome shotgun (WGS) entry which is preliminary data.</text>
</comment>
<sequence length="43" mass="5108">MRVRCFCSRIACVIGSFIIGYIAYYSFRIQTPLFKRLFGLKLR</sequence>
<dbReference type="AlphaFoldDB" id="A0A7K1NZT6"/>
<dbReference type="Proteomes" id="UP000460877">
    <property type="component" value="Unassembled WGS sequence"/>
</dbReference>